<dbReference type="EMBL" id="JAGTJR010000006">
    <property type="protein sequence ID" value="KAH7059086.1"/>
    <property type="molecule type" value="Genomic_DNA"/>
</dbReference>
<dbReference type="InterPro" id="IPR025340">
    <property type="entry name" value="DUF4246"/>
</dbReference>
<evidence type="ECO:0000313" key="5">
    <source>
        <dbReference type="Proteomes" id="UP000774617"/>
    </source>
</evidence>
<dbReference type="Pfam" id="PF14033">
    <property type="entry name" value="DUF4246"/>
    <property type="match status" value="1"/>
</dbReference>
<gene>
    <name evidence="4" type="ORF">B0J12DRAFT_737686</name>
</gene>
<organism evidence="4 5">
    <name type="scientific">Macrophomina phaseolina</name>
    <dbReference type="NCBI Taxonomy" id="35725"/>
    <lineage>
        <taxon>Eukaryota</taxon>
        <taxon>Fungi</taxon>
        <taxon>Dikarya</taxon>
        <taxon>Ascomycota</taxon>
        <taxon>Pezizomycotina</taxon>
        <taxon>Dothideomycetes</taxon>
        <taxon>Dothideomycetes incertae sedis</taxon>
        <taxon>Botryosphaeriales</taxon>
        <taxon>Botryosphaeriaceae</taxon>
        <taxon>Macrophomina</taxon>
    </lineage>
</organism>
<feature type="compositionally biased region" description="Acidic residues" evidence="1">
    <location>
        <begin position="330"/>
        <end position="341"/>
    </location>
</feature>
<evidence type="ECO:0008006" key="6">
    <source>
        <dbReference type="Google" id="ProtNLM"/>
    </source>
</evidence>
<dbReference type="PANTHER" id="PTHR33119">
    <property type="entry name" value="IFI3P"/>
    <property type="match status" value="1"/>
</dbReference>
<comment type="caution">
    <text evidence="4">The sequence shown here is derived from an EMBL/GenBank/DDBJ whole genome shotgun (WGS) entry which is preliminary data.</text>
</comment>
<feature type="region of interest" description="Disordered" evidence="1">
    <location>
        <begin position="316"/>
        <end position="342"/>
    </location>
</feature>
<dbReference type="InterPro" id="IPR049207">
    <property type="entry name" value="DUF4246_N"/>
</dbReference>
<feature type="domain" description="DUF4246" evidence="2">
    <location>
        <begin position="97"/>
        <end position="553"/>
    </location>
</feature>
<dbReference type="Pfam" id="PF21666">
    <property type="entry name" value="DUF4246_N"/>
    <property type="match status" value="1"/>
</dbReference>
<evidence type="ECO:0000313" key="4">
    <source>
        <dbReference type="EMBL" id="KAH7059086.1"/>
    </source>
</evidence>
<reference evidence="4 5" key="1">
    <citation type="journal article" date="2021" name="Nat. Commun.">
        <title>Genetic determinants of endophytism in the Arabidopsis root mycobiome.</title>
        <authorList>
            <person name="Mesny F."/>
            <person name="Miyauchi S."/>
            <person name="Thiergart T."/>
            <person name="Pickel B."/>
            <person name="Atanasova L."/>
            <person name="Karlsson M."/>
            <person name="Huettel B."/>
            <person name="Barry K.W."/>
            <person name="Haridas S."/>
            <person name="Chen C."/>
            <person name="Bauer D."/>
            <person name="Andreopoulos W."/>
            <person name="Pangilinan J."/>
            <person name="LaButti K."/>
            <person name="Riley R."/>
            <person name="Lipzen A."/>
            <person name="Clum A."/>
            <person name="Drula E."/>
            <person name="Henrissat B."/>
            <person name="Kohler A."/>
            <person name="Grigoriev I.V."/>
            <person name="Martin F.M."/>
            <person name="Hacquard S."/>
        </authorList>
    </citation>
    <scope>NUCLEOTIDE SEQUENCE [LARGE SCALE GENOMIC DNA]</scope>
    <source>
        <strain evidence="4 5">MPI-SDFR-AT-0080</strain>
    </source>
</reference>
<name>A0ABQ8GNJ2_9PEZI</name>
<feature type="domain" description="DUF4246" evidence="3">
    <location>
        <begin position="11"/>
        <end position="82"/>
    </location>
</feature>
<evidence type="ECO:0000256" key="1">
    <source>
        <dbReference type="SAM" id="MobiDB-lite"/>
    </source>
</evidence>
<proteinExistence type="predicted"/>
<evidence type="ECO:0000259" key="3">
    <source>
        <dbReference type="Pfam" id="PF21666"/>
    </source>
</evidence>
<dbReference type="Proteomes" id="UP000774617">
    <property type="component" value="Unassembled WGS sequence"/>
</dbReference>
<dbReference type="InterPro" id="IPR049192">
    <property type="entry name" value="DUF4246_C"/>
</dbReference>
<accession>A0ABQ8GNJ2</accession>
<keyword evidence="5" id="KW-1185">Reference proteome</keyword>
<sequence>MTQLESRPVALPGFGLPLDTLPPWSVEHNKDRFPHAIADFFASEGITVRERRMLDFVTRITDKPEWDRKVFDEAIVAKWKTEACKFDETCQDVYLSEAMFSYCIAELQDKARTHQEKGLVAVMDAEATVVKSDVAVPDSLRQSLMRAVRPLEEVPEHHKDWHPGSDQMVLDLVHPSLFPVVLGRSRALPSGRVPLEDCARYSALGEVIPEISGNSFEKNVSWGNPSTLQPWGNFQWLPSQIDFTPEGRPKIASYINNLHPQTNPDLYNTLEQLVDKSIPLWNECLSWFHTRIRIGQVGGNDDDWVIPDGVKWVRPTLDDNADDHHGGDDDRAEESENEENDRDWAAVNGFWHEYNQWWERHRILQQPEPSEFRPFSETVNAKGARPINLKAEFKNSGLQVIFKLANIHLTPDKPEYSSSNWHVEGALNEHICATAIYYYDSDNIEPSHLAFRQSVDAEEMVMKPEQYQWSSTCAYYGIENEEPAIQHLGKVTTPQGRLLAFPNVMQHQVQPFRLADPTKPGHRKILAMFLVDPHIPILSTANVPPQRKDWWAQEVRKVEPFASLPEELFQNIIELVDGFPISWQDALEIREKLMEERGRMTDEVNEAMEEDTFYFCEH</sequence>
<dbReference type="PANTHER" id="PTHR33119:SF1">
    <property type="entry name" value="FE2OG DIOXYGENASE DOMAIN-CONTAINING PROTEIN"/>
    <property type="match status" value="1"/>
</dbReference>
<protein>
    <recommendedName>
        <fullName evidence="6">Duf1665 domain containing protein</fullName>
    </recommendedName>
</protein>
<evidence type="ECO:0000259" key="2">
    <source>
        <dbReference type="Pfam" id="PF14033"/>
    </source>
</evidence>